<keyword evidence="6" id="KW-0560">Oxidoreductase</keyword>
<evidence type="ECO:0000256" key="7">
    <source>
        <dbReference type="ARBA" id="ARBA00023004"/>
    </source>
</evidence>
<keyword evidence="5" id="KW-0274">FAD</keyword>
<evidence type="ECO:0000256" key="3">
    <source>
        <dbReference type="ARBA" id="ARBA00022714"/>
    </source>
</evidence>
<dbReference type="InterPro" id="IPR001433">
    <property type="entry name" value="OxRdtase_FAD/NAD-bd"/>
</dbReference>
<dbReference type="InterPro" id="IPR036010">
    <property type="entry name" value="2Fe-2S_ferredoxin-like_sf"/>
</dbReference>
<evidence type="ECO:0000256" key="1">
    <source>
        <dbReference type="ARBA" id="ARBA00001974"/>
    </source>
</evidence>
<feature type="domain" description="2Fe-2S ferredoxin-type" evidence="9">
    <location>
        <begin position="257"/>
        <end position="344"/>
    </location>
</feature>
<evidence type="ECO:0000259" key="10">
    <source>
        <dbReference type="PROSITE" id="PS51384"/>
    </source>
</evidence>
<organism evidence="11 12">
    <name type="scientific">Aquirufa esocilacus</name>
    <dbReference type="NCBI Taxonomy" id="3096513"/>
    <lineage>
        <taxon>Bacteria</taxon>
        <taxon>Pseudomonadati</taxon>
        <taxon>Bacteroidota</taxon>
        <taxon>Cytophagia</taxon>
        <taxon>Cytophagales</taxon>
        <taxon>Flectobacillaceae</taxon>
        <taxon>Aquirufa</taxon>
    </lineage>
</organism>
<evidence type="ECO:0000313" key="11">
    <source>
        <dbReference type="EMBL" id="MFD3408615.1"/>
    </source>
</evidence>
<dbReference type="SUPFAM" id="SSF54292">
    <property type="entry name" value="2Fe-2S ferredoxin-like"/>
    <property type="match status" value="1"/>
</dbReference>
<dbReference type="PROSITE" id="PS51085">
    <property type="entry name" value="2FE2S_FER_2"/>
    <property type="match status" value="1"/>
</dbReference>
<dbReference type="InterPro" id="IPR008333">
    <property type="entry name" value="Cbr1-like_FAD-bd_dom"/>
</dbReference>
<feature type="domain" description="FAD-binding FR-type" evidence="10">
    <location>
        <begin position="1"/>
        <end position="104"/>
    </location>
</feature>
<dbReference type="SUPFAM" id="SSF52343">
    <property type="entry name" value="Ferredoxin reductase-like, C-terminal NADP-linked domain"/>
    <property type="match status" value="1"/>
</dbReference>
<sequence>MEQYTLAIQDIRNETDDTITICFKQPGLRKMKYQAGQYMTLIFKINGRRYSRPYSFSSAPSVDSTLDVTVKRVPKGIVSNYILNEIKVGDVVEVVGPTGDFIYLPVNVNPRIYLWGVGSGITPLFSLAKEILSSQPSAKIHLVYGNKYKVSTIFLEKILELQKKYKSEFNVTLFFSQELSLDEKDGFYGRISSSFVSDLVSNNSEGEESQHYICGPKGLKEAVKNSLLELSISESAIYSEEFQILIDPKELDGVKDSMINFYFNGDQVKIFGPKGKSVLNSALDHNLEIPYSCQTGICNSCKATVVKGNLKMIGLSQERKDLNTDEFLLCCSYPITNELVIKVN</sequence>
<dbReference type="Pfam" id="PF00111">
    <property type="entry name" value="Fer2"/>
    <property type="match status" value="1"/>
</dbReference>
<dbReference type="InterPro" id="IPR012675">
    <property type="entry name" value="Beta-grasp_dom_sf"/>
</dbReference>
<dbReference type="Gene3D" id="2.40.30.10">
    <property type="entry name" value="Translation factors"/>
    <property type="match status" value="1"/>
</dbReference>
<evidence type="ECO:0000256" key="8">
    <source>
        <dbReference type="ARBA" id="ARBA00023014"/>
    </source>
</evidence>
<evidence type="ECO:0000256" key="6">
    <source>
        <dbReference type="ARBA" id="ARBA00023002"/>
    </source>
</evidence>
<comment type="cofactor">
    <cofactor evidence="1">
        <name>FAD</name>
        <dbReference type="ChEBI" id="CHEBI:57692"/>
    </cofactor>
</comment>
<dbReference type="InterPro" id="IPR017938">
    <property type="entry name" value="Riboflavin_synthase-like_b-brl"/>
</dbReference>
<dbReference type="SUPFAM" id="SSF63380">
    <property type="entry name" value="Riboflavin synthase domain-like"/>
    <property type="match status" value="1"/>
</dbReference>
<keyword evidence="3" id="KW-0001">2Fe-2S</keyword>
<keyword evidence="4" id="KW-0479">Metal-binding</keyword>
<dbReference type="Gene3D" id="3.10.20.30">
    <property type="match status" value="1"/>
</dbReference>
<keyword evidence="7" id="KW-0408">Iron</keyword>
<dbReference type="Proteomes" id="UP001598019">
    <property type="component" value="Unassembled WGS sequence"/>
</dbReference>
<evidence type="ECO:0000256" key="4">
    <source>
        <dbReference type="ARBA" id="ARBA00022723"/>
    </source>
</evidence>
<evidence type="ECO:0000256" key="2">
    <source>
        <dbReference type="ARBA" id="ARBA00022630"/>
    </source>
</evidence>
<dbReference type="Pfam" id="PF00970">
    <property type="entry name" value="FAD_binding_6"/>
    <property type="match status" value="1"/>
</dbReference>
<accession>A0ABW6DLI4</accession>
<keyword evidence="12" id="KW-1185">Reference proteome</keyword>
<dbReference type="InterPro" id="IPR050415">
    <property type="entry name" value="MRET"/>
</dbReference>
<dbReference type="Pfam" id="PF00175">
    <property type="entry name" value="NAD_binding_1"/>
    <property type="match status" value="1"/>
</dbReference>
<dbReference type="PROSITE" id="PS51384">
    <property type="entry name" value="FAD_FR"/>
    <property type="match status" value="1"/>
</dbReference>
<dbReference type="Gene3D" id="3.40.50.80">
    <property type="entry name" value="Nucleotide-binding domain of ferredoxin-NADP reductase (FNR) module"/>
    <property type="match status" value="1"/>
</dbReference>
<dbReference type="PANTHER" id="PTHR47354:SF8">
    <property type="entry name" value="1,2-PHENYLACETYL-COA EPOXIDASE, SUBUNIT E"/>
    <property type="match status" value="1"/>
</dbReference>
<dbReference type="InterPro" id="IPR001041">
    <property type="entry name" value="2Fe-2S_ferredoxin-type"/>
</dbReference>
<evidence type="ECO:0000259" key="9">
    <source>
        <dbReference type="PROSITE" id="PS51085"/>
    </source>
</evidence>
<keyword evidence="8" id="KW-0411">Iron-sulfur</keyword>
<gene>
    <name evidence="11" type="ORF">SKC37_08095</name>
</gene>
<evidence type="ECO:0000256" key="5">
    <source>
        <dbReference type="ARBA" id="ARBA00022827"/>
    </source>
</evidence>
<dbReference type="InterPro" id="IPR039261">
    <property type="entry name" value="FNR_nucleotide-bd"/>
</dbReference>
<dbReference type="InterPro" id="IPR001709">
    <property type="entry name" value="Flavoprot_Pyr_Nucl_cyt_Rdtase"/>
</dbReference>
<keyword evidence="2" id="KW-0285">Flavoprotein</keyword>
<dbReference type="PANTHER" id="PTHR47354">
    <property type="entry name" value="NADH OXIDOREDUCTASE HCR"/>
    <property type="match status" value="1"/>
</dbReference>
<dbReference type="PRINTS" id="PR00371">
    <property type="entry name" value="FPNCR"/>
</dbReference>
<dbReference type="RefSeq" id="WP_377980993.1">
    <property type="nucleotide sequence ID" value="NZ_JBBKXX010000002.1"/>
</dbReference>
<comment type="caution">
    <text evidence="11">The sequence shown here is derived from an EMBL/GenBank/DDBJ whole genome shotgun (WGS) entry which is preliminary data.</text>
</comment>
<dbReference type="PRINTS" id="PR00406">
    <property type="entry name" value="CYTB5RDTASE"/>
</dbReference>
<protein>
    <submittedName>
        <fullName evidence="11">Iron-sulfur cluster-binding domain-containing protein</fullName>
    </submittedName>
</protein>
<name>A0ABW6DLI4_9BACT</name>
<dbReference type="InterPro" id="IPR017927">
    <property type="entry name" value="FAD-bd_FR_type"/>
</dbReference>
<proteinExistence type="predicted"/>
<dbReference type="EMBL" id="JBBKXX010000002">
    <property type="protein sequence ID" value="MFD3408615.1"/>
    <property type="molecule type" value="Genomic_DNA"/>
</dbReference>
<reference evidence="11 12" key="1">
    <citation type="submission" date="2024-03" db="EMBL/GenBank/DDBJ databases">
        <title>Aquirufa genome sequencing.</title>
        <authorList>
            <person name="Pitt A."/>
            <person name="Hahn M.W."/>
        </authorList>
    </citation>
    <scope>NUCLEOTIDE SEQUENCE [LARGE SCALE GENOMIC DNA]</scope>
    <source>
        <strain evidence="11 12">HETE-83D</strain>
    </source>
</reference>
<dbReference type="CDD" id="cd00207">
    <property type="entry name" value="fer2"/>
    <property type="match status" value="1"/>
</dbReference>
<evidence type="ECO:0000313" key="12">
    <source>
        <dbReference type="Proteomes" id="UP001598019"/>
    </source>
</evidence>